<gene>
    <name evidence="1" type="ORF">COLO4_29945</name>
</gene>
<keyword evidence="2" id="KW-1185">Reference proteome</keyword>
<comment type="caution">
    <text evidence="1">The sequence shown here is derived from an EMBL/GenBank/DDBJ whole genome shotgun (WGS) entry which is preliminary data.</text>
</comment>
<sequence>MKQLADKHRTDRNVAVEARSLALPAGYTVHPALHVSKLKELIGSAPSQATRLFWSLDSHGTNGTIASELTTVLEMRMVDEGRIRVERIASEILMLLVKEMAELAELAVEGTWLIWPSSKLL</sequence>
<reference evidence="2" key="1">
    <citation type="submission" date="2013-09" db="EMBL/GenBank/DDBJ databases">
        <title>Corchorus olitorius genome sequencing.</title>
        <authorList>
            <person name="Alam M."/>
            <person name="Haque M.S."/>
            <person name="Islam M.S."/>
            <person name="Emdad E.M."/>
            <person name="Islam M.M."/>
            <person name="Ahmed B."/>
            <person name="Halim A."/>
            <person name="Hossen Q.M.M."/>
            <person name="Hossain M.Z."/>
            <person name="Ahmed R."/>
            <person name="Khan M.M."/>
            <person name="Islam R."/>
            <person name="Rashid M.M."/>
            <person name="Khan S.A."/>
            <person name="Rahman M.S."/>
            <person name="Alam M."/>
            <person name="Yahiya A.S."/>
            <person name="Khan M.S."/>
            <person name="Azam M.S."/>
            <person name="Haque T."/>
            <person name="Lashkar M.Z.H."/>
            <person name="Akhand A.I."/>
            <person name="Morshed G."/>
            <person name="Roy S."/>
            <person name="Uddin K.S."/>
            <person name="Rabeya T."/>
            <person name="Hossain A.S."/>
            <person name="Chowdhury A."/>
            <person name="Snigdha A.R."/>
            <person name="Mortoza M.S."/>
            <person name="Matin S.A."/>
            <person name="Hoque S.M.E."/>
            <person name="Islam M.K."/>
            <person name="Roy D.K."/>
            <person name="Haider R."/>
            <person name="Moosa M.M."/>
            <person name="Elias S.M."/>
            <person name="Hasan A.M."/>
            <person name="Jahan S."/>
            <person name="Shafiuddin M."/>
            <person name="Mahmood N."/>
            <person name="Shommy N.S."/>
        </authorList>
    </citation>
    <scope>NUCLEOTIDE SEQUENCE [LARGE SCALE GENOMIC DNA]</scope>
    <source>
        <strain evidence="2">cv. O-4</strain>
    </source>
</reference>
<dbReference type="Proteomes" id="UP000187203">
    <property type="component" value="Unassembled WGS sequence"/>
</dbReference>
<protein>
    <submittedName>
        <fullName evidence="1">Uncharacterized protein</fullName>
    </submittedName>
</protein>
<name>A0A1R3HCF4_9ROSI</name>
<accession>A0A1R3HCF4</accession>
<organism evidence="1 2">
    <name type="scientific">Corchorus olitorius</name>
    <dbReference type="NCBI Taxonomy" id="93759"/>
    <lineage>
        <taxon>Eukaryota</taxon>
        <taxon>Viridiplantae</taxon>
        <taxon>Streptophyta</taxon>
        <taxon>Embryophyta</taxon>
        <taxon>Tracheophyta</taxon>
        <taxon>Spermatophyta</taxon>
        <taxon>Magnoliopsida</taxon>
        <taxon>eudicotyledons</taxon>
        <taxon>Gunneridae</taxon>
        <taxon>Pentapetalae</taxon>
        <taxon>rosids</taxon>
        <taxon>malvids</taxon>
        <taxon>Malvales</taxon>
        <taxon>Malvaceae</taxon>
        <taxon>Grewioideae</taxon>
        <taxon>Apeibeae</taxon>
        <taxon>Corchorus</taxon>
    </lineage>
</organism>
<proteinExistence type="predicted"/>
<evidence type="ECO:0000313" key="1">
    <source>
        <dbReference type="EMBL" id="OMO67995.1"/>
    </source>
</evidence>
<dbReference type="AlphaFoldDB" id="A0A1R3HCF4"/>
<dbReference type="EMBL" id="AWUE01020476">
    <property type="protein sequence ID" value="OMO67995.1"/>
    <property type="molecule type" value="Genomic_DNA"/>
</dbReference>
<evidence type="ECO:0000313" key="2">
    <source>
        <dbReference type="Proteomes" id="UP000187203"/>
    </source>
</evidence>